<dbReference type="Proteomes" id="UP000003477">
    <property type="component" value="Unassembled WGS sequence"/>
</dbReference>
<evidence type="ECO:0000313" key="1">
    <source>
        <dbReference type="EMBL" id="EHJ09304.1"/>
    </source>
</evidence>
<dbReference type="AlphaFoldDB" id="G5JES9"/>
<accession>G5JES9</accession>
<reference evidence="1 2" key="1">
    <citation type="journal article" date="2011" name="Front. Microbiol.">
        <title>Two Strains of Crocosphaera watsonii with Highly Conserved Genomes are Distinguished by Strain-Specific Features.</title>
        <authorList>
            <person name="Bench S.R."/>
            <person name="Ilikchyan I.N."/>
            <person name="Tripp H.J."/>
            <person name="Zehr J.P."/>
        </authorList>
    </citation>
    <scope>NUCLEOTIDE SEQUENCE [LARGE SCALE GENOMIC DNA]</scope>
    <source>
        <strain evidence="1 2">WH 0003</strain>
    </source>
</reference>
<evidence type="ECO:0000313" key="2">
    <source>
        <dbReference type="Proteomes" id="UP000003477"/>
    </source>
</evidence>
<proteinExistence type="predicted"/>
<dbReference type="RefSeq" id="WP_007313643.1">
    <property type="nucleotide sequence ID" value="NZ_AESD01001085.1"/>
</dbReference>
<sequence>MTYLKQMSYVELKDGYQTYIFKDNLDPVRYKFFHTSEELNQAIEKARDKGWKVINATKTVNRLNRRTKK</sequence>
<gene>
    <name evidence="1" type="ORF">CWATWH0003_B266</name>
</gene>
<comment type="caution">
    <text evidence="1">The sequence shown here is derived from an EMBL/GenBank/DDBJ whole genome shotgun (WGS) entry which is preliminary data.</text>
</comment>
<dbReference type="EMBL" id="AESD01001085">
    <property type="protein sequence ID" value="EHJ09304.1"/>
    <property type="molecule type" value="Genomic_DNA"/>
</dbReference>
<name>G5JES9_CROWT</name>
<organism evidence="1 2">
    <name type="scientific">Crocosphaera watsonii WH 0003</name>
    <dbReference type="NCBI Taxonomy" id="423471"/>
    <lineage>
        <taxon>Bacteria</taxon>
        <taxon>Bacillati</taxon>
        <taxon>Cyanobacteriota</taxon>
        <taxon>Cyanophyceae</taxon>
        <taxon>Oscillatoriophycideae</taxon>
        <taxon>Chroococcales</taxon>
        <taxon>Aphanothecaceae</taxon>
        <taxon>Crocosphaera</taxon>
    </lineage>
</organism>
<dbReference type="PATRIC" id="fig|423471.3.peg.5531"/>
<protein>
    <submittedName>
        <fullName evidence="1">Uncharacterized protein</fullName>
    </submittedName>
</protein>
<dbReference type="GeneID" id="88769211"/>